<feature type="transmembrane region" description="Helical" evidence="1">
    <location>
        <begin position="26"/>
        <end position="44"/>
    </location>
</feature>
<feature type="transmembrane region" description="Helical" evidence="1">
    <location>
        <begin position="50"/>
        <end position="68"/>
    </location>
</feature>
<proteinExistence type="predicted"/>
<keyword evidence="1" id="KW-1133">Transmembrane helix</keyword>
<name>A0A6L3W6I7_9ACTN</name>
<dbReference type="OrthoDB" id="9812349at2"/>
<dbReference type="Pfam" id="PF05656">
    <property type="entry name" value="DUF805"/>
    <property type="match status" value="1"/>
</dbReference>
<organism evidence="2 3">
    <name type="scientific">Actinomadura montaniterrae</name>
    <dbReference type="NCBI Taxonomy" id="1803903"/>
    <lineage>
        <taxon>Bacteria</taxon>
        <taxon>Bacillati</taxon>
        <taxon>Actinomycetota</taxon>
        <taxon>Actinomycetes</taxon>
        <taxon>Streptosporangiales</taxon>
        <taxon>Thermomonosporaceae</taxon>
        <taxon>Actinomadura</taxon>
    </lineage>
</organism>
<reference evidence="2 3" key="1">
    <citation type="submission" date="2019-09" db="EMBL/GenBank/DDBJ databases">
        <title>Actinomadura physcomitrii sp. nov., a novel actinomycete isolated from moss [Physcomitrium sphaericum (Ludw) Fuernr].</title>
        <authorList>
            <person name="Liu C."/>
            <person name="Zhuang X."/>
        </authorList>
    </citation>
    <scope>NUCLEOTIDE SEQUENCE [LARGE SCALE GENOMIC DNA]</scope>
    <source>
        <strain evidence="2 3">CYP1-1B</strain>
    </source>
</reference>
<dbReference type="EMBL" id="WBMR01000002">
    <property type="protein sequence ID" value="KAB2389930.1"/>
    <property type="molecule type" value="Genomic_DNA"/>
</dbReference>
<protein>
    <submittedName>
        <fullName evidence="2">DUF805 domain-containing protein</fullName>
    </submittedName>
</protein>
<keyword evidence="3" id="KW-1185">Reference proteome</keyword>
<feature type="transmembrane region" description="Helical" evidence="1">
    <location>
        <begin position="80"/>
        <end position="98"/>
    </location>
</feature>
<dbReference type="AlphaFoldDB" id="A0A6L3W6I7"/>
<accession>A0A6L3W6I7</accession>
<gene>
    <name evidence="2" type="ORF">F9B16_01405</name>
</gene>
<dbReference type="Proteomes" id="UP000483004">
    <property type="component" value="Unassembled WGS sequence"/>
</dbReference>
<dbReference type="GO" id="GO:0005886">
    <property type="term" value="C:plasma membrane"/>
    <property type="evidence" value="ECO:0007669"/>
    <property type="project" value="TreeGrafter"/>
</dbReference>
<evidence type="ECO:0000256" key="1">
    <source>
        <dbReference type="SAM" id="Phobius"/>
    </source>
</evidence>
<dbReference type="PANTHER" id="PTHR34980:SF2">
    <property type="entry name" value="INNER MEMBRANE PROTEIN YHAH-RELATED"/>
    <property type="match status" value="1"/>
</dbReference>
<evidence type="ECO:0000313" key="3">
    <source>
        <dbReference type="Proteomes" id="UP000483004"/>
    </source>
</evidence>
<dbReference type="PANTHER" id="PTHR34980">
    <property type="entry name" value="INNER MEMBRANE PROTEIN-RELATED-RELATED"/>
    <property type="match status" value="1"/>
</dbReference>
<comment type="caution">
    <text evidence="2">The sequence shown here is derived from an EMBL/GenBank/DDBJ whole genome shotgun (WGS) entry which is preliminary data.</text>
</comment>
<dbReference type="InterPro" id="IPR008523">
    <property type="entry name" value="DUF805"/>
</dbReference>
<sequence>MNMDMAVKRGFRRAFVWSGRASRSEFWFLVLASAMFSMLCVFIGAVSHFWAIMAAWPLLFALPTLGAAARRLHDSDRSALWLLMAFVPYGGLVLMIFYCLPGTLGPNRYGRPGDNTAVAKAYRKLGRQYEKSGESYLAAGYTVLAVVYGNEASMDVQDDLMRLSGQRENLGDIRFRRRMYEVLDGRVEELMDAMEAVPPGRASAPETDREIL</sequence>
<keyword evidence="1" id="KW-0812">Transmembrane</keyword>
<dbReference type="RefSeq" id="WP_151537958.1">
    <property type="nucleotide sequence ID" value="NZ_WBMR01000002.1"/>
</dbReference>
<keyword evidence="1" id="KW-0472">Membrane</keyword>
<evidence type="ECO:0000313" key="2">
    <source>
        <dbReference type="EMBL" id="KAB2389930.1"/>
    </source>
</evidence>